<dbReference type="Proteomes" id="UP000245086">
    <property type="component" value="Unassembled WGS sequence"/>
</dbReference>
<dbReference type="Pfam" id="PF02518">
    <property type="entry name" value="HATPase_c"/>
    <property type="match status" value="1"/>
</dbReference>
<dbReference type="CDD" id="cd00082">
    <property type="entry name" value="HisKA"/>
    <property type="match status" value="1"/>
</dbReference>
<evidence type="ECO:0000313" key="8">
    <source>
        <dbReference type="Proteomes" id="UP000245086"/>
    </source>
</evidence>
<dbReference type="InterPro" id="IPR005467">
    <property type="entry name" value="His_kinase_dom"/>
</dbReference>
<evidence type="ECO:0000256" key="2">
    <source>
        <dbReference type="ARBA" id="ARBA00012438"/>
    </source>
</evidence>
<accession>A0A2P2EB18</accession>
<dbReference type="SMART" id="SM00387">
    <property type="entry name" value="HATPase_c"/>
    <property type="match status" value="1"/>
</dbReference>
<keyword evidence="7" id="KW-0418">Kinase</keyword>
<evidence type="ECO:0000256" key="3">
    <source>
        <dbReference type="ARBA" id="ARBA00022553"/>
    </source>
</evidence>
<keyword evidence="7" id="KW-0808">Transferase</keyword>
<name>A0A2P2EB18_9PROT</name>
<dbReference type="Gene3D" id="3.40.50.2300">
    <property type="match status" value="1"/>
</dbReference>
<feature type="domain" description="Histidine kinase" evidence="5">
    <location>
        <begin position="168"/>
        <end position="382"/>
    </location>
</feature>
<dbReference type="SUPFAM" id="SSF47384">
    <property type="entry name" value="Homodimeric domain of signal transducing histidine kinase"/>
    <property type="match status" value="1"/>
</dbReference>
<dbReference type="OrthoDB" id="9782655at2"/>
<gene>
    <name evidence="7" type="primary">luxQ_7</name>
    <name evidence="7" type="ORF">PbB2_01926</name>
</gene>
<dbReference type="Pfam" id="PF00072">
    <property type="entry name" value="Response_reg"/>
    <property type="match status" value="1"/>
</dbReference>
<keyword evidence="3 4" id="KW-0597">Phosphoprotein</keyword>
<comment type="caution">
    <text evidence="7">The sequence shown here is derived from an EMBL/GenBank/DDBJ whole genome shotgun (WGS) entry which is preliminary data.</text>
</comment>
<dbReference type="InterPro" id="IPR001789">
    <property type="entry name" value="Sig_transdc_resp-reg_receiver"/>
</dbReference>
<evidence type="ECO:0000256" key="1">
    <source>
        <dbReference type="ARBA" id="ARBA00000085"/>
    </source>
</evidence>
<dbReference type="RefSeq" id="WP_108985107.1">
    <property type="nucleotide sequence ID" value="NZ_BFBR01000005.1"/>
</dbReference>
<feature type="modified residue" description="4-aspartylphosphate" evidence="4">
    <location>
        <position position="72"/>
    </location>
</feature>
<dbReference type="SMART" id="SM00448">
    <property type="entry name" value="REC"/>
    <property type="match status" value="1"/>
</dbReference>
<dbReference type="Gene3D" id="1.10.287.130">
    <property type="match status" value="1"/>
</dbReference>
<dbReference type="InterPro" id="IPR036890">
    <property type="entry name" value="HATPase_C_sf"/>
</dbReference>
<dbReference type="InterPro" id="IPR004358">
    <property type="entry name" value="Sig_transdc_His_kin-like_C"/>
</dbReference>
<dbReference type="InterPro" id="IPR003594">
    <property type="entry name" value="HATPase_dom"/>
</dbReference>
<dbReference type="InterPro" id="IPR036097">
    <property type="entry name" value="HisK_dim/P_sf"/>
</dbReference>
<evidence type="ECO:0000259" key="6">
    <source>
        <dbReference type="PROSITE" id="PS50110"/>
    </source>
</evidence>
<dbReference type="SUPFAM" id="SSF55874">
    <property type="entry name" value="ATPase domain of HSP90 chaperone/DNA topoisomerase II/histidine kinase"/>
    <property type="match status" value="1"/>
</dbReference>
<dbReference type="PANTHER" id="PTHR43547:SF2">
    <property type="entry name" value="HYBRID SIGNAL TRANSDUCTION HISTIDINE KINASE C"/>
    <property type="match status" value="1"/>
</dbReference>
<organism evidence="7 8">
    <name type="scientific">Candidatus Phycosocius bacilliformis</name>
    <dbReference type="NCBI Taxonomy" id="1445552"/>
    <lineage>
        <taxon>Bacteria</taxon>
        <taxon>Pseudomonadati</taxon>
        <taxon>Pseudomonadota</taxon>
        <taxon>Alphaproteobacteria</taxon>
        <taxon>Caulobacterales</taxon>
        <taxon>Caulobacterales incertae sedis</taxon>
        <taxon>Candidatus Phycosocius</taxon>
    </lineage>
</organism>
<protein>
    <recommendedName>
        <fullName evidence="2">histidine kinase</fullName>
        <ecNumber evidence="2">2.7.13.3</ecNumber>
    </recommendedName>
</protein>
<dbReference type="Gene3D" id="3.30.565.10">
    <property type="entry name" value="Histidine kinase-like ATPase, C-terminal domain"/>
    <property type="match status" value="1"/>
</dbReference>
<dbReference type="SUPFAM" id="SSF52172">
    <property type="entry name" value="CheY-like"/>
    <property type="match status" value="1"/>
</dbReference>
<feature type="domain" description="Response regulatory" evidence="6">
    <location>
        <begin position="23"/>
        <end position="139"/>
    </location>
</feature>
<dbReference type="EC" id="2.7.13.3" evidence="2"/>
<dbReference type="InterPro" id="IPR011006">
    <property type="entry name" value="CheY-like_superfamily"/>
</dbReference>
<dbReference type="PANTHER" id="PTHR43547">
    <property type="entry name" value="TWO-COMPONENT HISTIDINE KINASE"/>
    <property type="match status" value="1"/>
</dbReference>
<evidence type="ECO:0000313" key="7">
    <source>
        <dbReference type="EMBL" id="GBF58254.1"/>
    </source>
</evidence>
<dbReference type="PROSITE" id="PS50109">
    <property type="entry name" value="HIS_KIN"/>
    <property type="match status" value="1"/>
</dbReference>
<sequence length="382" mass="41359">MAEAWQLPETTAGAQFVPTDHARILVVDDDPILREFAGVYLTSPTTEVEVAEDGHAALARLKQGGIDIALVDLEMPVMDGFELIAAVRATPGLEGLPIVVITGREDMEAIDRAYSSGATSFAIKPLNWRLISHQLAYVLRNSRADAKQREARVLAEKADALKTNILRLMRHEFNTPFNVILGFGRLIESHADNGAIQGHARQILMAAEKFKRMHDQLMESARILSGDIEINRKVFSVADLIKAAAREALRAGGKSSDLKLADRTQNCEIVGDFDLLQTALRNLIENAFLHGAVPIQVTGFKTPQGRVAIRVSDAGKGMDQSSFALAIQAFKQGQSALERSEDGLGLGLATAVGSLKAVGGDIHLMSEVGEGFGIEMEFPLEI</sequence>
<keyword evidence="8" id="KW-1185">Reference proteome</keyword>
<dbReference type="SMART" id="SM00388">
    <property type="entry name" value="HisKA"/>
    <property type="match status" value="1"/>
</dbReference>
<reference evidence="7 8" key="1">
    <citation type="journal article" date="2018" name="Genome Announc.">
        <title>Draft Genome Sequence of "Candidatus Phycosocius bacilliformis," an Alphaproteobacterial Ectosymbiont of the Hydrocarbon-Producing Green Alga Botryococcus braunii.</title>
        <authorList>
            <person name="Tanabe Y."/>
            <person name="Yamaguchi H."/>
            <person name="Watanabe M.M."/>
        </authorList>
    </citation>
    <scope>NUCLEOTIDE SEQUENCE [LARGE SCALE GENOMIC DNA]</scope>
    <source>
        <strain evidence="7 8">BOTRYCO-2</strain>
    </source>
</reference>
<dbReference type="AlphaFoldDB" id="A0A2P2EB18"/>
<dbReference type="EMBL" id="BFBR01000005">
    <property type="protein sequence ID" value="GBF58254.1"/>
    <property type="molecule type" value="Genomic_DNA"/>
</dbReference>
<comment type="catalytic activity">
    <reaction evidence="1">
        <text>ATP + protein L-histidine = ADP + protein N-phospho-L-histidine.</text>
        <dbReference type="EC" id="2.7.13.3"/>
    </reaction>
</comment>
<dbReference type="GO" id="GO:0000155">
    <property type="term" value="F:phosphorelay sensor kinase activity"/>
    <property type="evidence" value="ECO:0007669"/>
    <property type="project" value="InterPro"/>
</dbReference>
<proteinExistence type="predicted"/>
<dbReference type="PROSITE" id="PS50110">
    <property type="entry name" value="RESPONSE_REGULATORY"/>
    <property type="match status" value="1"/>
</dbReference>
<dbReference type="PRINTS" id="PR00344">
    <property type="entry name" value="BCTRLSENSOR"/>
</dbReference>
<dbReference type="InterPro" id="IPR003661">
    <property type="entry name" value="HisK_dim/P_dom"/>
</dbReference>
<evidence type="ECO:0000256" key="4">
    <source>
        <dbReference type="PROSITE-ProRule" id="PRU00169"/>
    </source>
</evidence>
<evidence type="ECO:0000259" key="5">
    <source>
        <dbReference type="PROSITE" id="PS50109"/>
    </source>
</evidence>